<dbReference type="InterPro" id="IPR028170">
    <property type="entry name" value="KASH5"/>
</dbReference>
<evidence type="ECO:0000256" key="1">
    <source>
        <dbReference type="SAM" id="MobiDB-lite"/>
    </source>
</evidence>
<accession>A0A444TZ93</accession>
<protein>
    <recommendedName>
        <fullName evidence="4">Lymphoid-restricted membrane protein</fullName>
    </recommendedName>
</protein>
<evidence type="ECO:0000313" key="2">
    <source>
        <dbReference type="EMBL" id="RXM28231.1"/>
    </source>
</evidence>
<proteinExistence type="predicted"/>
<dbReference type="PANTHER" id="PTHR47300:SF1">
    <property type="entry name" value="PROTEIN KASH5"/>
    <property type="match status" value="1"/>
</dbReference>
<dbReference type="GO" id="GO:0007129">
    <property type="term" value="P:homologous chromosome pairing at meiosis"/>
    <property type="evidence" value="ECO:0007669"/>
    <property type="project" value="TreeGrafter"/>
</dbReference>
<dbReference type="GO" id="GO:0034993">
    <property type="term" value="C:meiotic nuclear membrane microtubule tethering complex"/>
    <property type="evidence" value="ECO:0007669"/>
    <property type="project" value="InterPro"/>
</dbReference>
<evidence type="ECO:0000313" key="3">
    <source>
        <dbReference type="Proteomes" id="UP000289886"/>
    </source>
</evidence>
<dbReference type="GO" id="GO:0034397">
    <property type="term" value="P:telomere localization"/>
    <property type="evidence" value="ECO:0007669"/>
    <property type="project" value="InterPro"/>
</dbReference>
<evidence type="ECO:0008006" key="4">
    <source>
        <dbReference type="Google" id="ProtNLM"/>
    </source>
</evidence>
<gene>
    <name evidence="2" type="ORF">EOD39_0582</name>
</gene>
<dbReference type="AlphaFoldDB" id="A0A444TZ93"/>
<dbReference type="GO" id="GO:0090619">
    <property type="term" value="C:meiotic spindle pole"/>
    <property type="evidence" value="ECO:0007669"/>
    <property type="project" value="TreeGrafter"/>
</dbReference>
<dbReference type="GO" id="GO:0051225">
    <property type="term" value="P:spindle assembly"/>
    <property type="evidence" value="ECO:0007669"/>
    <property type="project" value="TreeGrafter"/>
</dbReference>
<comment type="caution">
    <text evidence="2">The sequence shown here is derived from an EMBL/GenBank/DDBJ whole genome shotgun (WGS) entry which is preliminary data.</text>
</comment>
<name>A0A444TZ93_ACIRT</name>
<dbReference type="GO" id="GO:0051653">
    <property type="term" value="P:spindle localization"/>
    <property type="evidence" value="ECO:0007669"/>
    <property type="project" value="TreeGrafter"/>
</dbReference>
<keyword evidence="3" id="KW-1185">Reference proteome</keyword>
<feature type="compositionally biased region" description="Basic and acidic residues" evidence="1">
    <location>
        <begin position="40"/>
        <end position="50"/>
    </location>
</feature>
<dbReference type="GO" id="GO:0000781">
    <property type="term" value="C:chromosome, telomeric region"/>
    <property type="evidence" value="ECO:0007669"/>
    <property type="project" value="TreeGrafter"/>
</dbReference>
<dbReference type="GO" id="GO:0000800">
    <property type="term" value="C:lateral element"/>
    <property type="evidence" value="ECO:0007669"/>
    <property type="project" value="TreeGrafter"/>
</dbReference>
<feature type="region of interest" description="Disordered" evidence="1">
    <location>
        <begin position="1"/>
        <end position="50"/>
    </location>
</feature>
<dbReference type="GO" id="GO:0005640">
    <property type="term" value="C:nuclear outer membrane"/>
    <property type="evidence" value="ECO:0007669"/>
    <property type="project" value="TreeGrafter"/>
</dbReference>
<dbReference type="GO" id="GO:0007015">
    <property type="term" value="P:actin filament organization"/>
    <property type="evidence" value="ECO:0007669"/>
    <property type="project" value="TreeGrafter"/>
</dbReference>
<dbReference type="EMBL" id="SCEB01215691">
    <property type="protein sequence ID" value="RXM28231.1"/>
    <property type="molecule type" value="Genomic_DNA"/>
</dbReference>
<dbReference type="GO" id="GO:0090220">
    <property type="term" value="P:chromosome localization to nuclear envelope involved in homologous chromosome segregation"/>
    <property type="evidence" value="ECO:0007669"/>
    <property type="project" value="TreeGrafter"/>
</dbReference>
<reference evidence="2 3" key="1">
    <citation type="submission" date="2019-01" db="EMBL/GenBank/DDBJ databases">
        <title>Draft Genome and Complete Hox-Cluster Characterization of the Sterlet Sturgeon (Acipenser ruthenus).</title>
        <authorList>
            <person name="Wei Q."/>
        </authorList>
    </citation>
    <scope>NUCLEOTIDE SEQUENCE [LARGE SCALE GENOMIC DNA]</scope>
    <source>
        <strain evidence="2">WHYD16114868_AA</strain>
        <tissue evidence="2">Blood</tissue>
    </source>
</reference>
<dbReference type="Proteomes" id="UP000289886">
    <property type="component" value="Unassembled WGS sequence"/>
</dbReference>
<sequence length="289" mass="32132">MCSRSTSVSPFLHRPNSDNGAVIGLPKVSPEDMSSITNEQKPDGDCDGRSRSCPGSIISKCDVKNKLIDTPSVGQTVNVPTGSCDVYSCEGQSTAEDEDEDDIISSVFKICDPAETVFEIVQNITGAGDDQLGKLLMKLDEEQLGVYLDFPTFQEKMKQWIEDCRNARKWVGKSDAIAELVHSKRRLSVENEELHKTVEMSDSTNTHLLEENVALKSQIKRQGEGDVFQGVRGTEVSPVLGCYSLEFEIAECEKQGECGASTCRLSMWRNFWYFLVPQWGLRHMIPPPV</sequence>
<dbReference type="PANTHER" id="PTHR47300">
    <property type="entry name" value="PROTEIN KASH5"/>
    <property type="match status" value="1"/>
</dbReference>
<organism evidence="2 3">
    <name type="scientific">Acipenser ruthenus</name>
    <name type="common">Sterlet sturgeon</name>
    <dbReference type="NCBI Taxonomy" id="7906"/>
    <lineage>
        <taxon>Eukaryota</taxon>
        <taxon>Metazoa</taxon>
        <taxon>Chordata</taxon>
        <taxon>Craniata</taxon>
        <taxon>Vertebrata</taxon>
        <taxon>Euteleostomi</taxon>
        <taxon>Actinopterygii</taxon>
        <taxon>Chondrostei</taxon>
        <taxon>Acipenseriformes</taxon>
        <taxon>Acipenseridae</taxon>
        <taxon>Acipenser</taxon>
    </lineage>
</organism>
<dbReference type="GO" id="GO:0070840">
    <property type="term" value="F:dynein complex binding"/>
    <property type="evidence" value="ECO:0007669"/>
    <property type="project" value="TreeGrafter"/>
</dbReference>